<comment type="caution">
    <text evidence="1">Lacks conserved residue(s) required for the propagation of feature annotation.</text>
</comment>
<evidence type="ECO:0000259" key="2">
    <source>
        <dbReference type="PROSITE" id="PS51670"/>
    </source>
</evidence>
<dbReference type="PROSITE" id="PS51670">
    <property type="entry name" value="SHKT"/>
    <property type="match status" value="1"/>
</dbReference>
<dbReference type="Pfam" id="PF01549">
    <property type="entry name" value="ShK"/>
    <property type="match status" value="1"/>
</dbReference>
<reference evidence="3" key="1">
    <citation type="submission" date="2012-04" db="EMBL/GenBank/DDBJ databases">
        <title>The Genome Sequence of Loa loa.</title>
        <authorList>
            <consortium name="The Broad Institute Genome Sequencing Platform"/>
            <consortium name="Broad Institute Genome Sequencing Center for Infectious Disease"/>
            <person name="Nutman T.B."/>
            <person name="Fink D.L."/>
            <person name="Russ C."/>
            <person name="Young S."/>
            <person name="Zeng Q."/>
            <person name="Gargeya S."/>
            <person name="Alvarado L."/>
            <person name="Berlin A."/>
            <person name="Chapman S.B."/>
            <person name="Chen Z."/>
            <person name="Freedman E."/>
            <person name="Gellesch M."/>
            <person name="Goldberg J."/>
            <person name="Griggs A."/>
            <person name="Gujja S."/>
            <person name="Heilman E.R."/>
            <person name="Heiman D."/>
            <person name="Howarth C."/>
            <person name="Mehta T."/>
            <person name="Neiman D."/>
            <person name="Pearson M."/>
            <person name="Roberts A."/>
            <person name="Saif S."/>
            <person name="Shea T."/>
            <person name="Shenoy N."/>
            <person name="Sisk P."/>
            <person name="Stolte C."/>
            <person name="Sykes S."/>
            <person name="White J."/>
            <person name="Yandava C."/>
            <person name="Haas B."/>
            <person name="Henn M.R."/>
            <person name="Nusbaum C."/>
            <person name="Birren B."/>
        </authorList>
    </citation>
    <scope>NUCLEOTIDE SEQUENCE [LARGE SCALE GENOMIC DNA]</scope>
</reference>
<evidence type="ECO:0000313" key="4">
    <source>
        <dbReference type="WBParaSite" id="EN70_9463"/>
    </source>
</evidence>
<name>A0A1I7W460_LOALO</name>
<protein>
    <submittedName>
        <fullName evidence="4">ShKT domain-containing protein</fullName>
    </submittedName>
</protein>
<keyword evidence="3" id="KW-1185">Reference proteome</keyword>
<reference evidence="4" key="2">
    <citation type="submission" date="2016-11" db="UniProtKB">
        <authorList>
            <consortium name="WormBaseParasite"/>
        </authorList>
    </citation>
    <scope>IDENTIFICATION</scope>
</reference>
<evidence type="ECO:0000313" key="3">
    <source>
        <dbReference type="Proteomes" id="UP000095285"/>
    </source>
</evidence>
<proteinExistence type="predicted"/>
<feature type="disulfide bond" evidence="1">
    <location>
        <begin position="112"/>
        <end position="146"/>
    </location>
</feature>
<organism evidence="3 4">
    <name type="scientific">Loa loa</name>
    <name type="common">Eye worm</name>
    <name type="synonym">Filaria loa</name>
    <dbReference type="NCBI Taxonomy" id="7209"/>
    <lineage>
        <taxon>Eukaryota</taxon>
        <taxon>Metazoa</taxon>
        <taxon>Ecdysozoa</taxon>
        <taxon>Nematoda</taxon>
        <taxon>Chromadorea</taxon>
        <taxon>Rhabditida</taxon>
        <taxon>Spirurina</taxon>
        <taxon>Spiruromorpha</taxon>
        <taxon>Filarioidea</taxon>
        <taxon>Onchocercidae</taxon>
        <taxon>Loa</taxon>
    </lineage>
</organism>
<keyword evidence="1" id="KW-1015">Disulfide bond</keyword>
<dbReference type="WBParaSite" id="EN70_9463">
    <property type="protein sequence ID" value="EN70_9463"/>
    <property type="gene ID" value="EN70_9463"/>
</dbReference>
<feature type="domain" description="ShKT" evidence="2">
    <location>
        <begin position="112"/>
        <end position="146"/>
    </location>
</feature>
<sequence length="146" mass="16572">MVGVSRIGIRDRAYVYGTHSYMDGPACMGHIHIWIGLRFATTIGNAKDFSEIDLAKINRMYGCSEAYLTSLQPRAQSSVIYSPPSLKRYDVLPAINDRYFDKFSTEMGHKNCKDRIAACWMTQDRCHSQALFLLMKTLCAKTCKLC</sequence>
<accession>A0A1I7W460</accession>
<dbReference type="Proteomes" id="UP000095285">
    <property type="component" value="Unassembled WGS sequence"/>
</dbReference>
<dbReference type="InterPro" id="IPR003582">
    <property type="entry name" value="ShKT_dom"/>
</dbReference>
<evidence type="ECO:0000256" key="1">
    <source>
        <dbReference type="PROSITE-ProRule" id="PRU01005"/>
    </source>
</evidence>
<dbReference type="AlphaFoldDB" id="A0A1I7W460"/>